<dbReference type="InterPro" id="IPR009270">
    <property type="entry name" value="DUF927"/>
</dbReference>
<dbReference type="KEGG" id="rsq:Rsph17025_4214"/>
<proteinExistence type="predicted"/>
<evidence type="ECO:0000259" key="2">
    <source>
        <dbReference type="Pfam" id="PF06048"/>
    </source>
</evidence>
<geneLocation type="plasmid" evidence="3">
    <name>pRSPA02</name>
</geneLocation>
<dbReference type="BioCyc" id="RSPH349102:G1G8M-4348-MONOMER"/>
<feature type="domain" description="DUF927" evidence="2">
    <location>
        <begin position="264"/>
        <end position="545"/>
    </location>
</feature>
<dbReference type="Pfam" id="PF06048">
    <property type="entry name" value="DUF927"/>
    <property type="match status" value="1"/>
</dbReference>
<reference evidence="3" key="1">
    <citation type="submission" date="2007-04" db="EMBL/GenBank/DDBJ databases">
        <title>Complete sequence of plasmid pRSPA02 of Rhodobacter sphaeroides ATCC 17025.</title>
        <authorList>
            <consortium name="US DOE Joint Genome Institute"/>
            <person name="Copeland A."/>
            <person name="Lucas S."/>
            <person name="Lapidus A."/>
            <person name="Barry K."/>
            <person name="Detter J.C."/>
            <person name="Glavina del Rio T."/>
            <person name="Hammon N."/>
            <person name="Israni S."/>
            <person name="Dalin E."/>
            <person name="Tice H."/>
            <person name="Pitluck S."/>
            <person name="Chertkov O."/>
            <person name="Brettin T."/>
            <person name="Bruce D."/>
            <person name="Han C."/>
            <person name="Schmutz J."/>
            <person name="Larimer F."/>
            <person name="Land M."/>
            <person name="Hauser L."/>
            <person name="Kyrpides N."/>
            <person name="Kim E."/>
            <person name="Richardson P."/>
            <person name="Mackenzie C."/>
            <person name="Choudhary M."/>
            <person name="Donohue T.J."/>
            <person name="Kaplan S."/>
        </authorList>
    </citation>
    <scope>NUCLEOTIDE SEQUENCE [LARGE SCALE GENOMIC DNA]</scope>
    <source>
        <strain evidence="3">ATCC 17025</strain>
        <plasmid evidence="3">pRSPA02</plasmid>
    </source>
</reference>
<gene>
    <name evidence="3" type="ordered locus">Rsph17025_4214</name>
</gene>
<keyword evidence="3" id="KW-0614">Plasmid</keyword>
<protein>
    <recommendedName>
        <fullName evidence="2">DUF927 domain-containing protein</fullName>
    </recommendedName>
</protein>
<evidence type="ECO:0000313" key="3">
    <source>
        <dbReference type="EMBL" id="ABP73064.1"/>
    </source>
</evidence>
<organism evidence="3">
    <name type="scientific">Cereibacter sphaeroides (strain ATCC 17025 / ATH 2.4.3)</name>
    <name type="common">Rhodobacter sphaeroides</name>
    <dbReference type="NCBI Taxonomy" id="349102"/>
    <lineage>
        <taxon>Bacteria</taxon>
        <taxon>Pseudomonadati</taxon>
        <taxon>Pseudomonadota</taxon>
        <taxon>Alphaproteobacteria</taxon>
        <taxon>Rhodobacterales</taxon>
        <taxon>Paracoccaceae</taxon>
        <taxon>Cereibacter</taxon>
    </lineage>
</organism>
<accession>A4X0A0</accession>
<evidence type="ECO:0000256" key="1">
    <source>
        <dbReference type="SAM" id="MobiDB-lite"/>
    </source>
</evidence>
<name>A4X0A0_CERS5</name>
<feature type="region of interest" description="Disordered" evidence="1">
    <location>
        <begin position="1"/>
        <end position="30"/>
    </location>
</feature>
<dbReference type="AlphaFoldDB" id="A4X0A0"/>
<sequence length="845" mass="91550">MNAMPPVEATLVTPIPAGAPPRPDHARLGSPSRSWTYVDAQGEPLVVICRFDRPAREGAAKPGKEILPLSLWRQPDGTLEWRWKGLEAPRPLYNLHRIAATQESDAWIVITEGEKAAEEAADLFPDGVATTPMNGANAAAQTDWAPLRGRNCLIVPDLDEPGRKFAETVAARLREAGAARIRILDLSEIARISWQGDREQHRSPDAVPQGYDLADAAADGWTAERLQAALAASRHLLQEIELSAAEPAVSPLPAVPSGLPQATFILDEDGVWKVVQTYDKKAKETVEELVWVCGPLRIVGYSRDPQTRDWGRLVAFEDPDGHPKRLVIPAQSLAGGGTEVFKRLMSHGLTFVPTRKSCELLMEYLLVSTPDLRITQTRMPGWVGETFALPGISFGPDEVICDLGEIDHRYAVSGCIETWRKTAALAIGNSRLAFALSAAFAGPLLRPLGQEAGGVHFVGSMGDGKTTLAEMAGSVWGGGRAGYIRSWQGSESGHEGAAVATNDTLLVLDEIGQADPALLGPIVYMHHNGSGKNRADTDGRLKDSTSWKCLLLSTGEKTVAQAIADSPRGGRAMAGHAVRLLDIPSDAGAGLGVFEELHGFESSRELALHLHHMGGQHYGHAARAFLTRLTDEPDEASNLVGPLIKEFVAQACPPGASRQVQRAAARFGLIAGAGELAISFGVLPWPTGEALRAADRCFRDWLASQANPEHSREHVEAIRTVQRFISLHGAARFEEIRPRKAEHDPEAFERPVSNRAGYRKPVAEGVEYNVLPEVWRGEICKGLDPEKVARILQQSGLLEPGEAGRLQKKVRLPDHAQPVRCYVLKPGILSWPGTDEDDTGDPEQE</sequence>
<dbReference type="HOGENOM" id="CLU_005630_3_2_5"/>
<dbReference type="EMBL" id="CP000663">
    <property type="protein sequence ID" value="ABP73064.1"/>
    <property type="molecule type" value="Genomic_DNA"/>
</dbReference>